<dbReference type="EMBL" id="HBUF01053092">
    <property type="protein sequence ID" value="CAG6622684.1"/>
    <property type="molecule type" value="Transcribed_RNA"/>
</dbReference>
<evidence type="ECO:0000313" key="2">
    <source>
        <dbReference type="EMBL" id="CAG6750725.1"/>
    </source>
</evidence>
<dbReference type="EMBL" id="HBUF01527667">
    <property type="protein sequence ID" value="CAG6750723.1"/>
    <property type="molecule type" value="Transcribed_RNA"/>
</dbReference>
<sequence>MYCVQAVAVLVLVQQTFICLSSPTPQGNATSADAVNPNNASKLAADAASNVTHEAQAKYNSVPGLLNQVNEFGTASIGSVGNAAIDTANNLGNLVSNAAGQLVNTVGMAGELLGLLSGGLFTTAGQIVNHIGTGVGGALNSSGKTLGTSFKEYGGLFTKLGSQTLSVGGKTAASALGASGTHLSTRDYTWEG</sequence>
<dbReference type="EMBL" id="HBUF01527668">
    <property type="protein sequence ID" value="CAG6750725.1"/>
    <property type="molecule type" value="Transcribed_RNA"/>
</dbReference>
<evidence type="ECO:0000256" key="1">
    <source>
        <dbReference type="SAM" id="SignalP"/>
    </source>
</evidence>
<dbReference type="AlphaFoldDB" id="A0A8D8ZN94"/>
<feature type="chain" id="PRO_5036262690" evidence="1">
    <location>
        <begin position="22"/>
        <end position="192"/>
    </location>
</feature>
<feature type="signal peptide" evidence="1">
    <location>
        <begin position="1"/>
        <end position="21"/>
    </location>
</feature>
<dbReference type="EMBL" id="HBUF01527669">
    <property type="protein sequence ID" value="CAG6750727.1"/>
    <property type="molecule type" value="Transcribed_RNA"/>
</dbReference>
<dbReference type="EMBL" id="HBUF01345404">
    <property type="protein sequence ID" value="CAG6708825.1"/>
    <property type="molecule type" value="Transcribed_RNA"/>
</dbReference>
<protein>
    <submittedName>
        <fullName evidence="2">Uncharacterized protein</fullName>
    </submittedName>
</protein>
<keyword evidence="1" id="KW-0732">Signal</keyword>
<reference evidence="2" key="1">
    <citation type="submission" date="2021-05" db="EMBL/GenBank/DDBJ databases">
        <authorList>
            <person name="Alioto T."/>
            <person name="Alioto T."/>
            <person name="Gomez Garrido J."/>
        </authorList>
    </citation>
    <scope>NUCLEOTIDE SEQUENCE</scope>
</reference>
<dbReference type="EMBL" id="HBUF01053091">
    <property type="protein sequence ID" value="CAG6622683.1"/>
    <property type="molecule type" value="Transcribed_RNA"/>
</dbReference>
<organism evidence="2">
    <name type="scientific">Cacopsylla melanoneura</name>
    <dbReference type="NCBI Taxonomy" id="428564"/>
    <lineage>
        <taxon>Eukaryota</taxon>
        <taxon>Metazoa</taxon>
        <taxon>Ecdysozoa</taxon>
        <taxon>Arthropoda</taxon>
        <taxon>Hexapoda</taxon>
        <taxon>Insecta</taxon>
        <taxon>Pterygota</taxon>
        <taxon>Neoptera</taxon>
        <taxon>Paraneoptera</taxon>
        <taxon>Hemiptera</taxon>
        <taxon>Sternorrhyncha</taxon>
        <taxon>Psylloidea</taxon>
        <taxon>Psyllidae</taxon>
        <taxon>Psyllinae</taxon>
        <taxon>Cacopsylla</taxon>
    </lineage>
</organism>
<name>A0A8D8ZN94_9HEMI</name>
<dbReference type="EMBL" id="HBUF01527666">
    <property type="protein sequence ID" value="CAG6750721.1"/>
    <property type="molecule type" value="Transcribed_RNA"/>
</dbReference>
<accession>A0A8D8ZN94</accession>
<proteinExistence type="predicted"/>